<dbReference type="Proteomes" id="UP000252519">
    <property type="component" value="Unassembled WGS sequence"/>
</dbReference>
<evidence type="ECO:0000313" key="2">
    <source>
        <dbReference type="EMBL" id="RCN36826.1"/>
    </source>
</evidence>
<feature type="compositionally biased region" description="Acidic residues" evidence="1">
    <location>
        <begin position="19"/>
        <end position="32"/>
    </location>
</feature>
<gene>
    <name evidence="2" type="ORF">ANCCAN_17288</name>
</gene>
<dbReference type="AlphaFoldDB" id="A0A368FXA6"/>
<comment type="caution">
    <text evidence="2">The sequence shown here is derived from an EMBL/GenBank/DDBJ whole genome shotgun (WGS) entry which is preliminary data.</text>
</comment>
<feature type="compositionally biased region" description="Basic and acidic residues" evidence="1">
    <location>
        <begin position="1"/>
        <end position="13"/>
    </location>
</feature>
<evidence type="ECO:0000256" key="1">
    <source>
        <dbReference type="SAM" id="MobiDB-lite"/>
    </source>
</evidence>
<name>A0A368FXA6_ANCCA</name>
<proteinExistence type="predicted"/>
<protein>
    <submittedName>
        <fullName evidence="2">Uncharacterized protein</fullName>
    </submittedName>
</protein>
<evidence type="ECO:0000313" key="3">
    <source>
        <dbReference type="Proteomes" id="UP000252519"/>
    </source>
</evidence>
<dbReference type="EMBL" id="JOJR01000524">
    <property type="protein sequence ID" value="RCN36826.1"/>
    <property type="molecule type" value="Genomic_DNA"/>
</dbReference>
<keyword evidence="3" id="KW-1185">Reference proteome</keyword>
<feature type="region of interest" description="Disordered" evidence="1">
    <location>
        <begin position="1"/>
        <end position="42"/>
    </location>
</feature>
<organism evidence="2 3">
    <name type="scientific">Ancylostoma caninum</name>
    <name type="common">Dog hookworm</name>
    <dbReference type="NCBI Taxonomy" id="29170"/>
    <lineage>
        <taxon>Eukaryota</taxon>
        <taxon>Metazoa</taxon>
        <taxon>Ecdysozoa</taxon>
        <taxon>Nematoda</taxon>
        <taxon>Chromadorea</taxon>
        <taxon>Rhabditida</taxon>
        <taxon>Rhabditina</taxon>
        <taxon>Rhabditomorpha</taxon>
        <taxon>Strongyloidea</taxon>
        <taxon>Ancylostomatidae</taxon>
        <taxon>Ancylostomatinae</taxon>
        <taxon>Ancylostoma</taxon>
    </lineage>
</organism>
<accession>A0A368FXA6</accession>
<sequence>MDHEHEGEPHSEEVASQECSEEEESEEESETEVENRVPRGAVIGSVRRDGGSLWAHRLFFVV</sequence>
<reference evidence="2 3" key="1">
    <citation type="submission" date="2014-10" db="EMBL/GenBank/DDBJ databases">
        <title>Draft genome of the hookworm Ancylostoma caninum.</title>
        <authorList>
            <person name="Mitreva M."/>
        </authorList>
    </citation>
    <scope>NUCLEOTIDE SEQUENCE [LARGE SCALE GENOMIC DNA]</scope>
    <source>
        <strain evidence="2 3">Baltimore</strain>
    </source>
</reference>